<dbReference type="EMBL" id="JAWDJR010000001">
    <property type="protein sequence ID" value="KAK9981523.1"/>
    <property type="molecule type" value="Genomic_DNA"/>
</dbReference>
<protein>
    <submittedName>
        <fullName evidence="1">Uncharacterized protein</fullName>
    </submittedName>
</protein>
<accession>A0AAW2B7V6</accession>
<keyword evidence="2" id="KW-1185">Reference proteome</keyword>
<gene>
    <name evidence="1" type="ORF">ABG768_001052</name>
</gene>
<name>A0AAW2B7V6_CULAL</name>
<evidence type="ECO:0000313" key="2">
    <source>
        <dbReference type="Proteomes" id="UP001479290"/>
    </source>
</evidence>
<organism evidence="1 2">
    <name type="scientific">Culter alburnus</name>
    <name type="common">Topmouth culter</name>
    <dbReference type="NCBI Taxonomy" id="194366"/>
    <lineage>
        <taxon>Eukaryota</taxon>
        <taxon>Metazoa</taxon>
        <taxon>Chordata</taxon>
        <taxon>Craniata</taxon>
        <taxon>Vertebrata</taxon>
        <taxon>Euteleostomi</taxon>
        <taxon>Actinopterygii</taxon>
        <taxon>Neopterygii</taxon>
        <taxon>Teleostei</taxon>
        <taxon>Ostariophysi</taxon>
        <taxon>Cypriniformes</taxon>
        <taxon>Xenocyprididae</taxon>
        <taxon>Xenocypridinae</taxon>
        <taxon>Culter</taxon>
    </lineage>
</organism>
<dbReference type="Proteomes" id="UP001479290">
    <property type="component" value="Unassembled WGS sequence"/>
</dbReference>
<comment type="caution">
    <text evidence="1">The sequence shown here is derived from an EMBL/GenBank/DDBJ whole genome shotgun (WGS) entry which is preliminary data.</text>
</comment>
<sequence length="91" mass="10612">MILMTLFLAFIVGFWNRPPKLKTRRTGRCVYNPWCFENHMECLLNSEVWNSILILSCLSALLPMAEGHAMQALRDLQKALKETRHLFESES</sequence>
<proteinExistence type="predicted"/>
<dbReference type="AlphaFoldDB" id="A0AAW2B7V6"/>
<reference evidence="1 2" key="1">
    <citation type="submission" date="2024-05" db="EMBL/GenBank/DDBJ databases">
        <title>A high-quality chromosomal-level genome assembly of Topmouth culter (Culter alburnus).</title>
        <authorList>
            <person name="Zhao H."/>
        </authorList>
    </citation>
    <scope>NUCLEOTIDE SEQUENCE [LARGE SCALE GENOMIC DNA]</scope>
    <source>
        <strain evidence="1">CATC2023</strain>
        <tissue evidence="1">Muscle</tissue>
    </source>
</reference>
<evidence type="ECO:0000313" key="1">
    <source>
        <dbReference type="EMBL" id="KAK9981523.1"/>
    </source>
</evidence>